<dbReference type="AlphaFoldDB" id="A0A2K4YIX9"/>
<comment type="caution">
    <text evidence="2">The sequence shown here is derived from an EMBL/GenBank/DDBJ whole genome shotgun (WGS) entry which is preliminary data.</text>
</comment>
<reference evidence="2" key="1">
    <citation type="submission" date="2018-01" db="EMBL/GenBank/DDBJ databases">
        <authorList>
            <consortium name="Urmite Genomes"/>
        </authorList>
    </citation>
    <scope>NUCLEOTIDE SEQUENCE [LARGE SCALE GENOMIC DNA]</scope>
    <source>
        <strain evidence="2">AFP003</strain>
    </source>
</reference>
<keyword evidence="3" id="KW-1185">Reference proteome</keyword>
<proteinExistence type="predicted"/>
<gene>
    <name evidence="2" type="ORF">MAAFP003_5462</name>
</gene>
<protein>
    <submittedName>
        <fullName evidence="2">Uncharacterized protein</fullName>
    </submittedName>
</protein>
<feature type="signal peptide" evidence="1">
    <location>
        <begin position="1"/>
        <end position="28"/>
    </location>
</feature>
<sequence length="46" mass="4341">MNGVVNMSRLRTKLVVAAVLSVAALAVAGCGSTVAGTTGPNAAVAA</sequence>
<feature type="chain" id="PRO_5014457055" evidence="1">
    <location>
        <begin position="29"/>
        <end position="46"/>
    </location>
</feature>
<evidence type="ECO:0000313" key="2">
    <source>
        <dbReference type="EMBL" id="SOX56752.1"/>
    </source>
</evidence>
<evidence type="ECO:0000313" key="3">
    <source>
        <dbReference type="Proteomes" id="UP000236318"/>
    </source>
</evidence>
<evidence type="ECO:0000256" key="1">
    <source>
        <dbReference type="SAM" id="SignalP"/>
    </source>
</evidence>
<name>A0A2K4YIX9_9MYCO</name>
<dbReference type="EMBL" id="FXEG02000006">
    <property type="protein sequence ID" value="SOX56752.1"/>
    <property type="molecule type" value="Genomic_DNA"/>
</dbReference>
<keyword evidence="1" id="KW-0732">Signal</keyword>
<accession>A0A2K4YIX9</accession>
<dbReference type="Proteomes" id="UP000236318">
    <property type="component" value="Unassembled WGS sequence"/>
</dbReference>
<organism evidence="2 3">
    <name type="scientific">Mycobacterium ahvazicum</name>
    <dbReference type="NCBI Taxonomy" id="1964395"/>
    <lineage>
        <taxon>Bacteria</taxon>
        <taxon>Bacillati</taxon>
        <taxon>Actinomycetota</taxon>
        <taxon>Actinomycetes</taxon>
        <taxon>Mycobacteriales</taxon>
        <taxon>Mycobacteriaceae</taxon>
        <taxon>Mycobacterium</taxon>
        <taxon>Mycobacterium simiae complex</taxon>
    </lineage>
</organism>